<evidence type="ECO:0000256" key="2">
    <source>
        <dbReference type="ARBA" id="ARBA00004123"/>
    </source>
</evidence>
<evidence type="ECO:0000256" key="7">
    <source>
        <dbReference type="ARBA" id="ARBA00023242"/>
    </source>
</evidence>
<evidence type="ECO:0000313" key="10">
    <source>
        <dbReference type="Proteomes" id="UP001341281"/>
    </source>
</evidence>
<dbReference type="GO" id="GO:0016787">
    <property type="term" value="F:hydrolase activity"/>
    <property type="evidence" value="ECO:0007669"/>
    <property type="project" value="UniProtKB-KW"/>
</dbReference>
<evidence type="ECO:0000256" key="4">
    <source>
        <dbReference type="ARBA" id="ARBA00022722"/>
    </source>
</evidence>
<protein>
    <recommendedName>
        <fullName evidence="8">DDE Tnp4 domain-containing protein</fullName>
    </recommendedName>
</protein>
<feature type="domain" description="DDE Tnp4" evidence="8">
    <location>
        <begin position="175"/>
        <end position="316"/>
    </location>
</feature>
<name>A0AAQ3PII6_PASNO</name>
<keyword evidence="6" id="KW-0378">Hydrolase</keyword>
<gene>
    <name evidence="9" type="ORF">U9M48_001702</name>
</gene>
<dbReference type="GO" id="GO:0004518">
    <property type="term" value="F:nuclease activity"/>
    <property type="evidence" value="ECO:0007669"/>
    <property type="project" value="UniProtKB-KW"/>
</dbReference>
<keyword evidence="5" id="KW-0479">Metal-binding</keyword>
<dbReference type="EMBL" id="CP144745">
    <property type="protein sequence ID" value="WVZ50450.1"/>
    <property type="molecule type" value="Genomic_DNA"/>
</dbReference>
<dbReference type="GO" id="GO:0046872">
    <property type="term" value="F:metal ion binding"/>
    <property type="evidence" value="ECO:0007669"/>
    <property type="project" value="UniProtKB-KW"/>
</dbReference>
<evidence type="ECO:0000256" key="1">
    <source>
        <dbReference type="ARBA" id="ARBA00001968"/>
    </source>
</evidence>
<dbReference type="Proteomes" id="UP001341281">
    <property type="component" value="Chromosome 01"/>
</dbReference>
<evidence type="ECO:0000256" key="3">
    <source>
        <dbReference type="ARBA" id="ARBA00006958"/>
    </source>
</evidence>
<reference evidence="9 10" key="1">
    <citation type="submission" date="2024-02" db="EMBL/GenBank/DDBJ databases">
        <title>High-quality chromosome-scale genome assembly of Pensacola bahiagrass (Paspalum notatum Flugge var. saurae).</title>
        <authorList>
            <person name="Vega J.M."/>
            <person name="Podio M."/>
            <person name="Orjuela J."/>
            <person name="Siena L.A."/>
            <person name="Pessino S.C."/>
            <person name="Combes M.C."/>
            <person name="Mariac C."/>
            <person name="Albertini E."/>
            <person name="Pupilli F."/>
            <person name="Ortiz J.P.A."/>
            <person name="Leblanc O."/>
        </authorList>
    </citation>
    <scope>NUCLEOTIDE SEQUENCE [LARGE SCALE GENOMIC DNA]</scope>
    <source>
        <strain evidence="9">R1</strain>
        <tissue evidence="9">Leaf</tissue>
    </source>
</reference>
<comment type="similarity">
    <text evidence="3">Belongs to the HARBI1 family.</text>
</comment>
<keyword evidence="10" id="KW-1185">Reference proteome</keyword>
<evidence type="ECO:0000256" key="5">
    <source>
        <dbReference type="ARBA" id="ARBA00022723"/>
    </source>
</evidence>
<comment type="subcellular location">
    <subcellularLocation>
        <location evidence="2">Nucleus</location>
    </subcellularLocation>
</comment>
<comment type="cofactor">
    <cofactor evidence="1">
        <name>a divalent metal cation</name>
        <dbReference type="ChEBI" id="CHEBI:60240"/>
    </cofactor>
</comment>
<proteinExistence type="inferred from homology"/>
<accession>A0AAQ3PII6</accession>
<evidence type="ECO:0000259" key="8">
    <source>
        <dbReference type="Pfam" id="PF13359"/>
    </source>
</evidence>
<dbReference type="InterPro" id="IPR027806">
    <property type="entry name" value="HARBI1_dom"/>
</dbReference>
<sequence>MSQSKPDDAYGLCTYVATSRSGKDNSTQKAIPGASGFSAWGLIHSRHLPSRTPLAFSPRSSPVLSAQKTGAPVAVAVRGAAAPSLPPSLQVSLHPPLSRGKAHLHPRKRGCSTYRLVGTNYDRSGETVSRYFNKVLHAIGELQNELIRLSSSTTPTKIAGNPRWDPYFKDCIGAIDGTHVRASVSKDMEAAFCGRKTYATQNVMAAVDFDLRFTYVLAGWEGTAHDALVLRDALEREHGLRVPQGKFYLVDAGYGAKPGFLSPFRGVRYHLNEWGNNPVQNEKELFNLRHSSLRVTVERAFGSLKRRFKILDDATPYFPFTTQDHKADDEFLNKPLTYYGDLATIFVNSVATGQYARGSNEPLGTAGDDIEEIQGEDTGAAVTADDGGATSSATRPNKRAEIVQGNADGLVAAFDCASERLSGAIKEAATADKDMPEGLFDTVNTLPGFEHEHKSFYFEHLVNNPHIARAFNRLPFDHKLTWVAKFVSNNFSSHEDMT</sequence>
<dbReference type="AlphaFoldDB" id="A0AAQ3PII6"/>
<evidence type="ECO:0000256" key="6">
    <source>
        <dbReference type="ARBA" id="ARBA00022801"/>
    </source>
</evidence>
<evidence type="ECO:0000313" key="9">
    <source>
        <dbReference type="EMBL" id="WVZ50450.1"/>
    </source>
</evidence>
<organism evidence="9 10">
    <name type="scientific">Paspalum notatum var. saurae</name>
    <dbReference type="NCBI Taxonomy" id="547442"/>
    <lineage>
        <taxon>Eukaryota</taxon>
        <taxon>Viridiplantae</taxon>
        <taxon>Streptophyta</taxon>
        <taxon>Embryophyta</taxon>
        <taxon>Tracheophyta</taxon>
        <taxon>Spermatophyta</taxon>
        <taxon>Magnoliopsida</taxon>
        <taxon>Liliopsida</taxon>
        <taxon>Poales</taxon>
        <taxon>Poaceae</taxon>
        <taxon>PACMAD clade</taxon>
        <taxon>Panicoideae</taxon>
        <taxon>Andropogonodae</taxon>
        <taxon>Paspaleae</taxon>
        <taxon>Paspalinae</taxon>
        <taxon>Paspalum</taxon>
    </lineage>
</organism>
<dbReference type="GO" id="GO:0005634">
    <property type="term" value="C:nucleus"/>
    <property type="evidence" value="ECO:0007669"/>
    <property type="project" value="UniProtKB-SubCell"/>
</dbReference>
<keyword evidence="4" id="KW-0540">Nuclease</keyword>
<dbReference type="InterPro" id="IPR045249">
    <property type="entry name" value="HARBI1-like"/>
</dbReference>
<keyword evidence="7" id="KW-0539">Nucleus</keyword>
<dbReference type="Pfam" id="PF13359">
    <property type="entry name" value="DDE_Tnp_4"/>
    <property type="match status" value="1"/>
</dbReference>
<dbReference type="PANTHER" id="PTHR22930:SF259">
    <property type="entry name" value="OS08G0106900 PROTEIN"/>
    <property type="match status" value="1"/>
</dbReference>
<dbReference type="PANTHER" id="PTHR22930">
    <property type="match status" value="1"/>
</dbReference>